<dbReference type="PANTHER" id="PTHR23322">
    <property type="entry name" value="FAS-ASSOCIATED PROTEIN"/>
    <property type="match status" value="1"/>
</dbReference>
<feature type="compositionally biased region" description="Basic and acidic residues" evidence="1">
    <location>
        <begin position="339"/>
        <end position="350"/>
    </location>
</feature>
<dbReference type="InterPro" id="IPR001012">
    <property type="entry name" value="UBX_dom"/>
</dbReference>
<feature type="region of interest" description="Disordered" evidence="1">
    <location>
        <begin position="262"/>
        <end position="308"/>
    </location>
</feature>
<dbReference type="SUPFAM" id="SSF46934">
    <property type="entry name" value="UBA-like"/>
    <property type="match status" value="1"/>
</dbReference>
<dbReference type="SUPFAM" id="SSF54236">
    <property type="entry name" value="Ubiquitin-like"/>
    <property type="match status" value="1"/>
</dbReference>
<evidence type="ECO:0000313" key="3">
    <source>
        <dbReference type="EMBL" id="KAJ7330648.1"/>
    </source>
</evidence>
<feature type="region of interest" description="Disordered" evidence="1">
    <location>
        <begin position="227"/>
        <end position="246"/>
    </location>
</feature>
<dbReference type="CDD" id="cd01773">
    <property type="entry name" value="UBX_UBXN7"/>
    <property type="match status" value="1"/>
</dbReference>
<feature type="compositionally biased region" description="Polar residues" evidence="1">
    <location>
        <begin position="54"/>
        <end position="78"/>
    </location>
</feature>
<dbReference type="Gene3D" id="3.40.30.10">
    <property type="entry name" value="Glutaredoxin"/>
    <property type="match status" value="1"/>
</dbReference>
<dbReference type="EMBL" id="MU827792">
    <property type="protein sequence ID" value="KAJ7330648.1"/>
    <property type="molecule type" value="Genomic_DNA"/>
</dbReference>
<dbReference type="GO" id="GO:0043161">
    <property type="term" value="P:proteasome-mediated ubiquitin-dependent protein catabolic process"/>
    <property type="evidence" value="ECO:0007669"/>
    <property type="project" value="TreeGrafter"/>
</dbReference>
<proteinExistence type="predicted"/>
<sequence length="531" mass="58557">MAARTKISASLVEQFVSVTGASKAIAKSLLEACNGNLEMAIEMHLDSCEGPESGATSSNSSATCTGSTLAAGSSSNSHENVDDDVRAPIPQMRGILVEPYQAYPTRKRQATSVFDAFRDFQAEARQQEGASNLSLPRGKKKTLHDLFRPPIDLLHKGTFETAKLNRDVWSNDAVRNIIKERFVLWQVYRDSNEGDRFIQFYHVTSYPYLAVLDPRTAAAFLLEHPSLEGETPPAKKRRSESIVDASEDSQLRAAIAASLACTTSETKSDESDDDDDFDDLEFSESDSEEERKTPQKNVNKSSAVVKKEAKREINFGESADKAKGTCNEGSKLPHSKHLKSTDSAKKKNTAEVKTNVTKTLENSETGVSETDSKSEGKDDSSNQRTQAQAGPMCNIMVRFPNGSRTHMSLSAEASLKELVLLVQKEGYPNERYELVTNFPRRKLSCLDFGTTLKSAGLFPQETCKTSIREDAVESNLLSWLLLGSPDDGQTSAGETHRYELACEGAYDLEQWNDYCRRYGNGPQDECGAEFN</sequence>
<dbReference type="GO" id="GO:0005634">
    <property type="term" value="C:nucleus"/>
    <property type="evidence" value="ECO:0007669"/>
    <property type="project" value="TreeGrafter"/>
</dbReference>
<dbReference type="PANTHER" id="PTHR23322:SF6">
    <property type="entry name" value="UBX DOMAIN-CONTAINING PROTEIN 7"/>
    <property type="match status" value="1"/>
</dbReference>
<organism evidence="3 4">
    <name type="scientific">Desmophyllum pertusum</name>
    <dbReference type="NCBI Taxonomy" id="174260"/>
    <lineage>
        <taxon>Eukaryota</taxon>
        <taxon>Metazoa</taxon>
        <taxon>Cnidaria</taxon>
        <taxon>Anthozoa</taxon>
        <taxon>Hexacorallia</taxon>
        <taxon>Scleractinia</taxon>
        <taxon>Caryophylliina</taxon>
        <taxon>Caryophylliidae</taxon>
        <taxon>Desmophyllum</taxon>
    </lineage>
</organism>
<dbReference type="InterPro" id="IPR009060">
    <property type="entry name" value="UBA-like_sf"/>
</dbReference>
<evidence type="ECO:0000313" key="4">
    <source>
        <dbReference type="Proteomes" id="UP001163046"/>
    </source>
</evidence>
<dbReference type="InterPro" id="IPR036249">
    <property type="entry name" value="Thioredoxin-like_sf"/>
</dbReference>
<feature type="compositionally biased region" description="Polar residues" evidence="1">
    <location>
        <begin position="351"/>
        <end position="369"/>
    </location>
</feature>
<dbReference type="InterPro" id="IPR006577">
    <property type="entry name" value="UAS"/>
</dbReference>
<feature type="region of interest" description="Disordered" evidence="1">
    <location>
        <begin position="48"/>
        <end position="81"/>
    </location>
</feature>
<dbReference type="PROSITE" id="PS50033">
    <property type="entry name" value="UBX"/>
    <property type="match status" value="1"/>
</dbReference>
<dbReference type="SMART" id="SM00594">
    <property type="entry name" value="UAS"/>
    <property type="match status" value="1"/>
</dbReference>
<gene>
    <name evidence="3" type="primary">UBXN7</name>
    <name evidence="3" type="ORF">OS493_022263</name>
</gene>
<reference evidence="3" key="1">
    <citation type="submission" date="2023-01" db="EMBL/GenBank/DDBJ databases">
        <title>Genome assembly of the deep-sea coral Lophelia pertusa.</title>
        <authorList>
            <person name="Herrera S."/>
            <person name="Cordes E."/>
        </authorList>
    </citation>
    <scope>NUCLEOTIDE SEQUENCE</scope>
    <source>
        <strain evidence="3">USNM1676648</strain>
        <tissue evidence="3">Polyp</tissue>
    </source>
</reference>
<accession>A0A9W9YEB0</accession>
<evidence type="ECO:0000256" key="1">
    <source>
        <dbReference type="SAM" id="MobiDB-lite"/>
    </source>
</evidence>
<dbReference type="Gene3D" id="3.10.20.90">
    <property type="entry name" value="Phosphatidylinositol 3-kinase Catalytic Subunit, Chain A, domain 1"/>
    <property type="match status" value="1"/>
</dbReference>
<dbReference type="CDD" id="cd14345">
    <property type="entry name" value="UBA_UBXD7"/>
    <property type="match status" value="1"/>
</dbReference>
<dbReference type="GO" id="GO:0043130">
    <property type="term" value="F:ubiquitin binding"/>
    <property type="evidence" value="ECO:0007669"/>
    <property type="project" value="TreeGrafter"/>
</dbReference>
<dbReference type="Pfam" id="PF14555">
    <property type="entry name" value="UBA_4"/>
    <property type="match status" value="1"/>
</dbReference>
<keyword evidence="4" id="KW-1185">Reference proteome</keyword>
<name>A0A9W9YEB0_9CNID</name>
<dbReference type="SMART" id="SM00166">
    <property type="entry name" value="UBX"/>
    <property type="match status" value="1"/>
</dbReference>
<dbReference type="InterPro" id="IPR050730">
    <property type="entry name" value="UBX_domain-protein"/>
</dbReference>
<dbReference type="Gene3D" id="1.10.8.10">
    <property type="entry name" value="DNA helicase RuvA subunit, C-terminal domain"/>
    <property type="match status" value="1"/>
</dbReference>
<dbReference type="AlphaFoldDB" id="A0A9W9YEB0"/>
<feature type="compositionally biased region" description="Acidic residues" evidence="1">
    <location>
        <begin position="270"/>
        <end position="288"/>
    </location>
</feature>
<feature type="region of interest" description="Disordered" evidence="1">
    <location>
        <begin position="320"/>
        <end position="392"/>
    </location>
</feature>
<dbReference type="Proteomes" id="UP001163046">
    <property type="component" value="Unassembled WGS sequence"/>
</dbReference>
<feature type="domain" description="UBX" evidence="2">
    <location>
        <begin position="388"/>
        <end position="465"/>
    </location>
</feature>
<dbReference type="Pfam" id="PF00789">
    <property type="entry name" value="UBX"/>
    <property type="match status" value="1"/>
</dbReference>
<dbReference type="OrthoDB" id="270602at2759"/>
<dbReference type="InterPro" id="IPR029071">
    <property type="entry name" value="Ubiquitin-like_domsf"/>
</dbReference>
<dbReference type="CDD" id="cd02958">
    <property type="entry name" value="UAS"/>
    <property type="match status" value="1"/>
</dbReference>
<comment type="caution">
    <text evidence="3">The sequence shown here is derived from an EMBL/GenBank/DDBJ whole genome shotgun (WGS) entry which is preliminary data.</text>
</comment>
<evidence type="ECO:0000259" key="2">
    <source>
        <dbReference type="PROSITE" id="PS50033"/>
    </source>
</evidence>
<feature type="compositionally biased region" description="Basic and acidic residues" evidence="1">
    <location>
        <begin position="370"/>
        <end position="381"/>
    </location>
</feature>
<protein>
    <submittedName>
        <fullName evidence="3">UBX domain-containing protein 7</fullName>
    </submittedName>
</protein>
<dbReference type="SUPFAM" id="SSF52833">
    <property type="entry name" value="Thioredoxin-like"/>
    <property type="match status" value="1"/>
</dbReference>